<accession>A0A6G6Y9T5</accession>
<evidence type="ECO:0000256" key="1">
    <source>
        <dbReference type="ARBA" id="ARBA00005953"/>
    </source>
</evidence>
<dbReference type="KEGG" id="spzr:G5C33_19095"/>
<dbReference type="GO" id="GO:0047617">
    <property type="term" value="F:fatty acyl-CoA hydrolase activity"/>
    <property type="evidence" value="ECO:0007669"/>
    <property type="project" value="TreeGrafter"/>
</dbReference>
<dbReference type="PANTHER" id="PTHR31793:SF27">
    <property type="entry name" value="NOVEL THIOESTERASE SUPERFAMILY DOMAIN AND SAPOSIN A-TYPE DOMAIN CONTAINING PROTEIN (0610012H03RIK)"/>
    <property type="match status" value="1"/>
</dbReference>
<organism evidence="3 4">
    <name type="scientific">Stakelama tenebrarum</name>
    <dbReference type="NCBI Taxonomy" id="2711215"/>
    <lineage>
        <taxon>Bacteria</taxon>
        <taxon>Pseudomonadati</taxon>
        <taxon>Pseudomonadota</taxon>
        <taxon>Alphaproteobacteria</taxon>
        <taxon>Sphingomonadales</taxon>
        <taxon>Sphingomonadaceae</taxon>
        <taxon>Stakelama</taxon>
    </lineage>
</organism>
<dbReference type="Proteomes" id="UP000501568">
    <property type="component" value="Chromosome"/>
</dbReference>
<dbReference type="Pfam" id="PF13279">
    <property type="entry name" value="4HBT_2"/>
    <property type="match status" value="1"/>
</dbReference>
<evidence type="ECO:0000313" key="4">
    <source>
        <dbReference type="Proteomes" id="UP000501568"/>
    </source>
</evidence>
<dbReference type="AlphaFoldDB" id="A0A6G6Y9T5"/>
<proteinExistence type="inferred from homology"/>
<evidence type="ECO:0000313" key="3">
    <source>
        <dbReference type="EMBL" id="QIG81679.1"/>
    </source>
</evidence>
<protein>
    <submittedName>
        <fullName evidence="3">Acyl-CoA thioesterase</fullName>
    </submittedName>
</protein>
<dbReference type="CDD" id="cd00586">
    <property type="entry name" value="4HBT"/>
    <property type="match status" value="1"/>
</dbReference>
<reference evidence="3 4" key="1">
    <citation type="submission" date="2020-02" db="EMBL/GenBank/DDBJ databases">
        <authorList>
            <person name="Zheng R.K."/>
            <person name="Sun C.M."/>
        </authorList>
    </citation>
    <scope>NUCLEOTIDE SEQUENCE [LARGE SCALE GENOMIC DNA]</scope>
    <source>
        <strain evidence="4">zrk23</strain>
    </source>
</reference>
<evidence type="ECO:0000256" key="2">
    <source>
        <dbReference type="ARBA" id="ARBA00022801"/>
    </source>
</evidence>
<dbReference type="InterPro" id="IPR029069">
    <property type="entry name" value="HotDog_dom_sf"/>
</dbReference>
<dbReference type="EMBL" id="CP049109">
    <property type="protein sequence ID" value="QIG81679.1"/>
    <property type="molecule type" value="Genomic_DNA"/>
</dbReference>
<dbReference type="InterPro" id="IPR050563">
    <property type="entry name" value="4-hydroxybenzoyl-CoA_TE"/>
</dbReference>
<gene>
    <name evidence="3" type="ORF">G5C33_19095</name>
</gene>
<sequence>MTRTATDFSTQIRVRYSEIDGQKIVFNSRYLEYADVVLTEFWRWAALDDLGPEWSAAEFNVVRAELNYSAPFHHDDLIEGRTHVARLGNSSMTMRVELRHSITGELHTTVDITSVHLNLETRRPLTIPPRVRERLEALASPANADS</sequence>
<name>A0A6G6Y9T5_9SPHN</name>
<comment type="similarity">
    <text evidence="1">Belongs to the 4-hydroxybenzoyl-CoA thioesterase family.</text>
</comment>
<dbReference type="RefSeq" id="WP_165328606.1">
    <property type="nucleotide sequence ID" value="NZ_CP049109.1"/>
</dbReference>
<dbReference type="SUPFAM" id="SSF54637">
    <property type="entry name" value="Thioesterase/thiol ester dehydrase-isomerase"/>
    <property type="match status" value="1"/>
</dbReference>
<keyword evidence="2" id="KW-0378">Hydrolase</keyword>
<dbReference type="PANTHER" id="PTHR31793">
    <property type="entry name" value="4-HYDROXYBENZOYL-COA THIOESTERASE FAMILY MEMBER"/>
    <property type="match status" value="1"/>
</dbReference>
<keyword evidence="4" id="KW-1185">Reference proteome</keyword>
<dbReference type="Gene3D" id="3.10.129.10">
    <property type="entry name" value="Hotdog Thioesterase"/>
    <property type="match status" value="1"/>
</dbReference>